<dbReference type="PANTHER" id="PTHR33336:SF15">
    <property type="entry name" value="ABM DOMAIN-CONTAINING PROTEIN"/>
    <property type="match status" value="1"/>
</dbReference>
<keyword evidence="3" id="KW-1185">Reference proteome</keyword>
<dbReference type="RefSeq" id="WP_012224070.1">
    <property type="nucleotide sequence ID" value="NZ_HG422565.1"/>
</dbReference>
<proteinExistence type="predicted"/>
<dbReference type="Pfam" id="PF03992">
    <property type="entry name" value="ABM"/>
    <property type="match status" value="1"/>
</dbReference>
<dbReference type="InterPro" id="IPR011008">
    <property type="entry name" value="Dimeric_a/b-barrel"/>
</dbReference>
<evidence type="ECO:0000313" key="3">
    <source>
        <dbReference type="Proteomes" id="UP000018291"/>
    </source>
</evidence>
<protein>
    <submittedName>
        <fullName evidence="2">Putative Antibiotic biosynthesis monooxygenase</fullName>
    </submittedName>
</protein>
<evidence type="ECO:0000259" key="1">
    <source>
        <dbReference type="PROSITE" id="PS51725"/>
    </source>
</evidence>
<dbReference type="InterPro" id="IPR050744">
    <property type="entry name" value="AI-2_Isomerase_LsrG"/>
</dbReference>
<gene>
    <name evidence="2" type="ORF">BN381_130123</name>
</gene>
<evidence type="ECO:0000313" key="2">
    <source>
        <dbReference type="EMBL" id="CCM62565.1"/>
    </source>
</evidence>
<dbReference type="SUPFAM" id="SSF54909">
    <property type="entry name" value="Dimeric alpha+beta barrel"/>
    <property type="match status" value="1"/>
</dbReference>
<dbReference type="Gene3D" id="3.30.70.100">
    <property type="match status" value="1"/>
</dbReference>
<dbReference type="HOGENOM" id="CLU_131496_11_0_11"/>
<keyword evidence="2" id="KW-0503">Monooxygenase</keyword>
<dbReference type="GO" id="GO:0004497">
    <property type="term" value="F:monooxygenase activity"/>
    <property type="evidence" value="ECO:0007669"/>
    <property type="project" value="UniProtKB-KW"/>
</dbReference>
<reference evidence="2 3" key="1">
    <citation type="journal article" date="2013" name="ISME J.">
        <title>Metabolic model for the filamentous 'Candidatus Microthrix parvicella' based on genomic and metagenomic analyses.</title>
        <authorList>
            <person name="Jon McIlroy S."/>
            <person name="Kristiansen R."/>
            <person name="Albertsen M."/>
            <person name="Michael Karst S."/>
            <person name="Rossetti S."/>
            <person name="Lund Nielsen J."/>
            <person name="Tandoi V."/>
            <person name="James Seviour R."/>
            <person name="Nielsen P.H."/>
        </authorList>
    </citation>
    <scope>NUCLEOTIDE SEQUENCE [LARGE SCALE GENOMIC DNA]</scope>
    <source>
        <strain evidence="2 3">RN1</strain>
    </source>
</reference>
<dbReference type="PANTHER" id="PTHR33336">
    <property type="entry name" value="QUINOL MONOOXYGENASE YGIN-RELATED"/>
    <property type="match status" value="1"/>
</dbReference>
<sequence>MIIISGTVSLDPSKADAFHVALEALVTATRAEEGNVSYGFYVDPLEAGTYRIFEEWADQAALDAHMGADHMAAFMGQMGDFGVTGIELHSYQASNKTKFM</sequence>
<feature type="domain" description="ABM" evidence="1">
    <location>
        <begin position="2"/>
        <end position="91"/>
    </location>
</feature>
<accession>R4YWY2</accession>
<dbReference type="InterPro" id="IPR007138">
    <property type="entry name" value="ABM_dom"/>
</dbReference>
<dbReference type="PROSITE" id="PS51725">
    <property type="entry name" value="ABM"/>
    <property type="match status" value="1"/>
</dbReference>
<comment type="caution">
    <text evidence="2">The sequence shown here is derived from an EMBL/GenBank/DDBJ whole genome shotgun (WGS) entry which is preliminary data.</text>
</comment>
<dbReference type="EMBL" id="CANL01000005">
    <property type="protein sequence ID" value="CCM62565.1"/>
    <property type="molecule type" value="Genomic_DNA"/>
</dbReference>
<dbReference type="Proteomes" id="UP000018291">
    <property type="component" value="Unassembled WGS sequence"/>
</dbReference>
<name>R4YWY2_9ACTN</name>
<dbReference type="AlphaFoldDB" id="R4YWY2"/>
<dbReference type="eggNOG" id="COG1359">
    <property type="taxonomic scope" value="Bacteria"/>
</dbReference>
<dbReference type="STRING" id="1229780.BN381_130123"/>
<organism evidence="2 3">
    <name type="scientific">Candidatus Neomicrothrix parvicella RN1</name>
    <dbReference type="NCBI Taxonomy" id="1229780"/>
    <lineage>
        <taxon>Bacteria</taxon>
        <taxon>Bacillati</taxon>
        <taxon>Actinomycetota</taxon>
        <taxon>Acidimicrobiia</taxon>
        <taxon>Acidimicrobiales</taxon>
        <taxon>Microthrixaceae</taxon>
        <taxon>Candidatus Neomicrothrix</taxon>
    </lineage>
</organism>
<keyword evidence="2" id="KW-0560">Oxidoreductase</keyword>